<dbReference type="GO" id="GO:0008745">
    <property type="term" value="F:N-acetylmuramoyl-L-alanine amidase activity"/>
    <property type="evidence" value="ECO:0007669"/>
    <property type="project" value="UniProtKB-EC"/>
</dbReference>
<feature type="compositionally biased region" description="Acidic residues" evidence="3">
    <location>
        <begin position="330"/>
        <end position="342"/>
    </location>
</feature>
<feature type="region of interest" description="Disordered" evidence="3">
    <location>
        <begin position="305"/>
        <end position="349"/>
    </location>
</feature>
<accession>A0ABS9U9C1</accession>
<keyword evidence="1 7" id="KW-0378">Hydrolase</keyword>
<feature type="domain" description="SH3b" evidence="6">
    <location>
        <begin position="235"/>
        <end position="299"/>
    </location>
</feature>
<dbReference type="Gene3D" id="3.40.630.40">
    <property type="entry name" value="Zn-dependent exopeptidases"/>
    <property type="match status" value="1"/>
</dbReference>
<organism evidence="7 8">
    <name type="scientific">Solibacillus palustris</name>
    <dbReference type="NCBI Taxonomy" id="2908203"/>
    <lineage>
        <taxon>Bacteria</taxon>
        <taxon>Bacillati</taxon>
        <taxon>Bacillota</taxon>
        <taxon>Bacilli</taxon>
        <taxon>Bacillales</taxon>
        <taxon>Caryophanaceae</taxon>
        <taxon>Solibacillus</taxon>
    </lineage>
</organism>
<dbReference type="EC" id="3.5.1.28" evidence="7"/>
<keyword evidence="2" id="KW-0961">Cell wall biogenesis/degradation</keyword>
<feature type="domain" description="SLH" evidence="5">
    <location>
        <begin position="157"/>
        <end position="221"/>
    </location>
</feature>
<name>A0ABS9U9C1_9BACL</name>
<dbReference type="InterPro" id="IPR050695">
    <property type="entry name" value="N-acetylmuramoyl_amidase_3"/>
</dbReference>
<keyword evidence="4" id="KW-0732">Signal</keyword>
<comment type="caution">
    <text evidence="7">The sequence shown here is derived from an EMBL/GenBank/DDBJ whole genome shotgun (WGS) entry which is preliminary data.</text>
</comment>
<dbReference type="Gene3D" id="2.30.30.40">
    <property type="entry name" value="SH3 Domains"/>
    <property type="match status" value="2"/>
</dbReference>
<dbReference type="InterPro" id="IPR002508">
    <property type="entry name" value="MurNAc-LAA_cat"/>
</dbReference>
<feature type="compositionally biased region" description="Acidic residues" evidence="3">
    <location>
        <begin position="305"/>
        <end position="321"/>
    </location>
</feature>
<dbReference type="PROSITE" id="PS51272">
    <property type="entry name" value="SLH"/>
    <property type="match status" value="3"/>
</dbReference>
<gene>
    <name evidence="7" type="ORF">LZ480_01865</name>
</gene>
<feature type="chain" id="PRO_5045523274" evidence="4">
    <location>
        <begin position="28"/>
        <end position="599"/>
    </location>
</feature>
<evidence type="ECO:0000313" key="7">
    <source>
        <dbReference type="EMBL" id="MCH7320620.1"/>
    </source>
</evidence>
<dbReference type="InterPro" id="IPR001119">
    <property type="entry name" value="SLH_dom"/>
</dbReference>
<keyword evidence="8" id="KW-1185">Reference proteome</keyword>
<evidence type="ECO:0000256" key="1">
    <source>
        <dbReference type="ARBA" id="ARBA00022801"/>
    </source>
</evidence>
<evidence type="ECO:0000256" key="4">
    <source>
        <dbReference type="SAM" id="SignalP"/>
    </source>
</evidence>
<dbReference type="Pfam" id="PF00395">
    <property type="entry name" value="SLH"/>
    <property type="match status" value="3"/>
</dbReference>
<sequence length="599" mass="66455">MRVKKISLLFIIFMISFFTIHSSKTQAATISFTDVSSTNPAYGEIMYLVKLGVLEGSFENGKRVFKPTEQVTRGQAAKMVIVATGKTPLVVEKSSFTDIDVKTNAALSGYVEQAVQLGYFSEYSPGKFEPKIPLTRTEMSKVLSLAFNLNVDQTANLTIPFADVAKSDPYYKYISAIYYNGITNGTHNSTKYSANEPVTRAQFSSFVARAASDTYRLKLPVQDVSNTNPDPTKAIGKVFVSVDGLNIRSSATSTNQSNIVGKANTGKEFSVYEDQGYWLKVAYNGKMAFVAKEFTKTAEQLEQELEQEQEIELEQEVEQAEDNSNPQETETPDAEENNEEQPNEQPSTVGLATINDLVIREKNDAASKSLGKISRGTEVDVQSINGEWVEVSYNGIIGFIEKRFIRLKNTEDSPVKDRIIVLDPGHGGKDVGAINEISKTTEKSIVLKVTTLVKEKLTADGAIVQMTRIDDTYPSLDDRIKFAKDKYGEMFISIHVNSADNKSASGTETYYSVSSNVNEKEDQVLATNIKNQIVKNANMKDRGVKRADFKVIKGLTIPAVLVELGFIKNDQDHAKLIDDKYVEIFADSIYQGIVEYYAR</sequence>
<reference evidence="7 8" key="1">
    <citation type="submission" date="2022-03" db="EMBL/GenBank/DDBJ databases">
        <authorList>
            <person name="Jo J.-H."/>
            <person name="Im W.-T."/>
        </authorList>
    </citation>
    <scope>NUCLEOTIDE SEQUENCE [LARGE SCALE GENOMIC DNA]</scope>
    <source>
        <strain evidence="7 8">MA9</strain>
    </source>
</reference>
<evidence type="ECO:0000259" key="5">
    <source>
        <dbReference type="PROSITE" id="PS51272"/>
    </source>
</evidence>
<dbReference type="SMART" id="SM00287">
    <property type="entry name" value="SH3b"/>
    <property type="match status" value="2"/>
</dbReference>
<dbReference type="Pfam" id="PF01520">
    <property type="entry name" value="Amidase_3"/>
    <property type="match status" value="1"/>
</dbReference>
<dbReference type="Pfam" id="PF08239">
    <property type="entry name" value="SH3_3"/>
    <property type="match status" value="2"/>
</dbReference>
<dbReference type="InterPro" id="IPR003646">
    <property type="entry name" value="SH3-like_bac-type"/>
</dbReference>
<evidence type="ECO:0000313" key="8">
    <source>
        <dbReference type="Proteomes" id="UP001316087"/>
    </source>
</evidence>
<evidence type="ECO:0000259" key="6">
    <source>
        <dbReference type="PROSITE" id="PS51781"/>
    </source>
</evidence>
<evidence type="ECO:0000256" key="2">
    <source>
        <dbReference type="ARBA" id="ARBA00023316"/>
    </source>
</evidence>
<feature type="signal peptide" evidence="4">
    <location>
        <begin position="1"/>
        <end position="27"/>
    </location>
</feature>
<feature type="domain" description="SLH" evidence="5">
    <location>
        <begin position="28"/>
        <end position="94"/>
    </location>
</feature>
<dbReference type="RefSeq" id="WP_241367634.1">
    <property type="nucleotide sequence ID" value="NZ_JAKZFC010000001.1"/>
</dbReference>
<evidence type="ECO:0000256" key="3">
    <source>
        <dbReference type="SAM" id="MobiDB-lite"/>
    </source>
</evidence>
<dbReference type="CDD" id="cd02696">
    <property type="entry name" value="MurNAc-LAA"/>
    <property type="match status" value="1"/>
</dbReference>
<dbReference type="PANTHER" id="PTHR30404">
    <property type="entry name" value="N-ACETYLMURAMOYL-L-ALANINE AMIDASE"/>
    <property type="match status" value="1"/>
</dbReference>
<protein>
    <submittedName>
        <fullName evidence="7">N-acetylmuramoyl-L-alanine amidase</fullName>
        <ecNumber evidence="7">3.5.1.28</ecNumber>
    </submittedName>
</protein>
<dbReference type="EMBL" id="JAKZFC010000001">
    <property type="protein sequence ID" value="MCH7320620.1"/>
    <property type="molecule type" value="Genomic_DNA"/>
</dbReference>
<dbReference type="SMART" id="SM00646">
    <property type="entry name" value="Ami_3"/>
    <property type="match status" value="1"/>
</dbReference>
<dbReference type="PROSITE" id="PS51781">
    <property type="entry name" value="SH3B"/>
    <property type="match status" value="1"/>
</dbReference>
<dbReference type="Proteomes" id="UP001316087">
    <property type="component" value="Unassembled WGS sequence"/>
</dbReference>
<dbReference type="SUPFAM" id="SSF53187">
    <property type="entry name" value="Zn-dependent exopeptidases"/>
    <property type="match status" value="1"/>
</dbReference>
<dbReference type="PANTHER" id="PTHR30404:SF0">
    <property type="entry name" value="N-ACETYLMURAMOYL-L-ALANINE AMIDASE AMIC"/>
    <property type="match status" value="1"/>
</dbReference>
<feature type="domain" description="SLH" evidence="5">
    <location>
        <begin position="96"/>
        <end position="156"/>
    </location>
</feature>
<proteinExistence type="predicted"/>